<comment type="subcellular location">
    <subcellularLocation>
        <location evidence="1">Membrane</location>
        <topology evidence="1">Multi-pass membrane protein</topology>
    </subcellularLocation>
</comment>
<gene>
    <name evidence="7" type="ORF">CANCADRAFT_389</name>
</gene>
<dbReference type="Gene3D" id="1.20.1250.20">
    <property type="entry name" value="MFS general substrate transporter like domains"/>
    <property type="match status" value="1"/>
</dbReference>
<evidence type="ECO:0000256" key="2">
    <source>
        <dbReference type="ARBA" id="ARBA00022692"/>
    </source>
</evidence>
<evidence type="ECO:0000256" key="4">
    <source>
        <dbReference type="ARBA" id="ARBA00023136"/>
    </source>
</evidence>
<dbReference type="GO" id="GO:0022857">
    <property type="term" value="F:transmembrane transporter activity"/>
    <property type="evidence" value="ECO:0007669"/>
    <property type="project" value="InterPro"/>
</dbReference>
<evidence type="ECO:0000256" key="3">
    <source>
        <dbReference type="ARBA" id="ARBA00022989"/>
    </source>
</evidence>
<feature type="transmembrane region" description="Helical" evidence="6">
    <location>
        <begin position="393"/>
        <end position="412"/>
    </location>
</feature>
<dbReference type="EMBL" id="KV453841">
    <property type="protein sequence ID" value="ODV91807.1"/>
    <property type="molecule type" value="Genomic_DNA"/>
</dbReference>
<dbReference type="InterPro" id="IPR011701">
    <property type="entry name" value="MFS"/>
</dbReference>
<evidence type="ECO:0000313" key="8">
    <source>
        <dbReference type="Proteomes" id="UP000095023"/>
    </source>
</evidence>
<evidence type="ECO:0008006" key="9">
    <source>
        <dbReference type="Google" id="ProtNLM"/>
    </source>
</evidence>
<dbReference type="Proteomes" id="UP000095023">
    <property type="component" value="Unassembled WGS sequence"/>
</dbReference>
<keyword evidence="8" id="KW-1185">Reference proteome</keyword>
<feature type="transmembrane region" description="Helical" evidence="6">
    <location>
        <begin position="347"/>
        <end position="372"/>
    </location>
</feature>
<evidence type="ECO:0000256" key="6">
    <source>
        <dbReference type="SAM" id="Phobius"/>
    </source>
</evidence>
<feature type="transmembrane region" description="Helical" evidence="6">
    <location>
        <begin position="119"/>
        <end position="136"/>
    </location>
</feature>
<keyword evidence="4 6" id="KW-0472">Membrane</keyword>
<dbReference type="InterPro" id="IPR036259">
    <property type="entry name" value="MFS_trans_sf"/>
</dbReference>
<feature type="transmembrane region" description="Helical" evidence="6">
    <location>
        <begin position="205"/>
        <end position="226"/>
    </location>
</feature>
<sequence length="534" mass="59542">MHIDRSAIPGTIHLIDENGNIKGKHLKDIVLSPTPSDDPNDPLNWERKRKYMHMFCIVVYIYALGVPSAAVYSIIVPVAETMNLSADTLNTGTGYMFLFFGLGCLFWQPLAQQYGKRPVYVFSCLATTLIILWAPHAKSSGQWLGGKILQGFLGAPVESLLEISVSDIWFEHERGTWIGVYGLALITSNFAGPLVAGFIADGMGWPWVIYWCSIFGAVSTVWLFLFMEETNWSRTTIAPEDEIIDDESETAPEKSGPVVVSGEVSEDGELESSDPVKKPKTFWQKLKMFDHKRPFMLWTMAIQPVLLVRFPGIVWAGFMYGSGLIWFNVLNATASLILSAPPYNFKASIVGLAYIATLIGCLIVYFWAGYMSDWIRIYFARRNNGVSEPEHRLWSLLPFMIIAPAALILWGVGAAHNIHWIGLMFAMGMLGGIIILTITAPVNYVVDCYREGAAPALVLVIVIRNSMSFGMGYGITPWIEGMGYQNTFITAAFVCIACTLTFIVMVFVGKKSRIMTKDAYWDYVQKMIDNGMAH</sequence>
<dbReference type="Pfam" id="PF07690">
    <property type="entry name" value="MFS_1"/>
    <property type="match status" value="1"/>
</dbReference>
<proteinExistence type="predicted"/>
<accession>A0A1E4TJB2</accession>
<reference evidence="8" key="1">
    <citation type="submission" date="2016-02" db="EMBL/GenBank/DDBJ databases">
        <title>Comparative genomics of biotechnologically important yeasts.</title>
        <authorList>
            <consortium name="DOE Joint Genome Institute"/>
            <person name="Riley R."/>
            <person name="Haridas S."/>
            <person name="Wolfe K.H."/>
            <person name="Lopes M.R."/>
            <person name="Hittinger C.T."/>
            <person name="Goker M."/>
            <person name="Salamov A."/>
            <person name="Wisecaver J."/>
            <person name="Long T.M."/>
            <person name="Aerts A.L."/>
            <person name="Barry K."/>
            <person name="Choi C."/>
            <person name="Clum A."/>
            <person name="Coughlan A.Y."/>
            <person name="Deshpande S."/>
            <person name="Douglass A.P."/>
            <person name="Hanson S.J."/>
            <person name="Klenk H.-P."/>
            <person name="Labutti K."/>
            <person name="Lapidus A."/>
            <person name="Lindquist E."/>
            <person name="Lipzen A."/>
            <person name="Meier-Kolthoff J.P."/>
            <person name="Ohm R.A."/>
            <person name="Otillar R.P."/>
            <person name="Pangilinan J."/>
            <person name="Peng Y."/>
            <person name="Rokas A."/>
            <person name="Rosa C.A."/>
            <person name="Scheuner C."/>
            <person name="Sibirny A.A."/>
            <person name="Slot J.C."/>
            <person name="Stielow J.B."/>
            <person name="Sun H."/>
            <person name="Kurtzman C.P."/>
            <person name="Blackwell M."/>
            <person name="Jeffries T.W."/>
            <person name="Grigoriev I.V."/>
        </authorList>
    </citation>
    <scope>NUCLEOTIDE SEQUENCE [LARGE SCALE GENOMIC DNA]</scope>
    <source>
        <strain evidence="8">NRRL Y-17796</strain>
    </source>
</reference>
<evidence type="ECO:0000256" key="1">
    <source>
        <dbReference type="ARBA" id="ARBA00004141"/>
    </source>
</evidence>
<dbReference type="OrthoDB" id="5215911at2759"/>
<protein>
    <recommendedName>
        <fullName evidence="9">Major facilitator superfamily (MFS) profile domain-containing protein</fullName>
    </recommendedName>
</protein>
<dbReference type="SUPFAM" id="SSF103473">
    <property type="entry name" value="MFS general substrate transporter"/>
    <property type="match status" value="1"/>
</dbReference>
<evidence type="ECO:0000313" key="7">
    <source>
        <dbReference type="EMBL" id="ODV91807.1"/>
    </source>
</evidence>
<keyword evidence="2 6" id="KW-0812">Transmembrane</keyword>
<dbReference type="AlphaFoldDB" id="A0A1E4TJB2"/>
<keyword evidence="3 6" id="KW-1133">Transmembrane helix</keyword>
<feature type="transmembrane region" description="Helical" evidence="6">
    <location>
        <begin position="488"/>
        <end position="508"/>
    </location>
</feature>
<dbReference type="GO" id="GO:0005886">
    <property type="term" value="C:plasma membrane"/>
    <property type="evidence" value="ECO:0007669"/>
    <property type="project" value="TreeGrafter"/>
</dbReference>
<dbReference type="PANTHER" id="PTHR23502:SF30">
    <property type="entry name" value="TRANSPORTER, PUTATIVE (AFU_ORTHOLOGUE AFUA_8G04702)-RELATED"/>
    <property type="match status" value="1"/>
</dbReference>
<feature type="region of interest" description="Disordered" evidence="5">
    <location>
        <begin position="242"/>
        <end position="275"/>
    </location>
</feature>
<evidence type="ECO:0000256" key="5">
    <source>
        <dbReference type="SAM" id="MobiDB-lite"/>
    </source>
</evidence>
<feature type="transmembrane region" description="Helical" evidence="6">
    <location>
        <begin position="148"/>
        <end position="170"/>
    </location>
</feature>
<feature type="transmembrane region" description="Helical" evidence="6">
    <location>
        <begin position="418"/>
        <end position="444"/>
    </location>
</feature>
<name>A0A1E4TJB2_9ASCO</name>
<feature type="transmembrane region" description="Helical" evidence="6">
    <location>
        <begin position="456"/>
        <end position="476"/>
    </location>
</feature>
<feature type="transmembrane region" description="Helical" evidence="6">
    <location>
        <begin position="295"/>
        <end position="327"/>
    </location>
</feature>
<feature type="transmembrane region" description="Helical" evidence="6">
    <location>
        <begin position="54"/>
        <end position="76"/>
    </location>
</feature>
<organism evidence="7 8">
    <name type="scientific">Tortispora caseinolytica NRRL Y-17796</name>
    <dbReference type="NCBI Taxonomy" id="767744"/>
    <lineage>
        <taxon>Eukaryota</taxon>
        <taxon>Fungi</taxon>
        <taxon>Dikarya</taxon>
        <taxon>Ascomycota</taxon>
        <taxon>Saccharomycotina</taxon>
        <taxon>Trigonopsidomycetes</taxon>
        <taxon>Trigonopsidales</taxon>
        <taxon>Trigonopsidaceae</taxon>
        <taxon>Tortispora</taxon>
    </lineage>
</organism>
<feature type="transmembrane region" description="Helical" evidence="6">
    <location>
        <begin position="177"/>
        <end position="199"/>
    </location>
</feature>
<dbReference type="PANTHER" id="PTHR23502">
    <property type="entry name" value="MAJOR FACILITATOR SUPERFAMILY"/>
    <property type="match status" value="1"/>
</dbReference>
<feature type="transmembrane region" description="Helical" evidence="6">
    <location>
        <begin position="88"/>
        <end position="107"/>
    </location>
</feature>